<dbReference type="AlphaFoldDB" id="A0AAV7U0Q7"/>
<proteinExistence type="predicted"/>
<gene>
    <name evidence="2" type="ORF">NDU88_007178</name>
</gene>
<dbReference type="Proteomes" id="UP001066276">
    <property type="component" value="Chromosome 3_2"/>
</dbReference>
<accession>A0AAV7U0Q7</accession>
<reference evidence="2" key="1">
    <citation type="journal article" date="2022" name="bioRxiv">
        <title>Sequencing and chromosome-scale assembly of the giantPleurodeles waltlgenome.</title>
        <authorList>
            <person name="Brown T."/>
            <person name="Elewa A."/>
            <person name="Iarovenko S."/>
            <person name="Subramanian E."/>
            <person name="Araus A.J."/>
            <person name="Petzold A."/>
            <person name="Susuki M."/>
            <person name="Suzuki K.-i.T."/>
            <person name="Hayashi T."/>
            <person name="Toyoda A."/>
            <person name="Oliveira C."/>
            <person name="Osipova E."/>
            <person name="Leigh N.D."/>
            <person name="Simon A."/>
            <person name="Yun M.H."/>
        </authorList>
    </citation>
    <scope>NUCLEOTIDE SEQUENCE</scope>
    <source>
        <strain evidence="2">20211129_DDA</strain>
        <tissue evidence="2">Liver</tissue>
    </source>
</reference>
<name>A0AAV7U0Q7_PLEWA</name>
<protein>
    <submittedName>
        <fullName evidence="2">Uncharacterized protein</fullName>
    </submittedName>
</protein>
<sequence>MYQRQVPLRAAALSCSASLPSTGAFAPLPQKGSFSLALLGCLRVAPRRRLLLPRDPLRQTAPGTAQGQGTRRRSHSRPGVTATAAARSRWERSPKAARSPAHKTTATGDASGLRNNSKHKQPVLR</sequence>
<organism evidence="2 3">
    <name type="scientific">Pleurodeles waltl</name>
    <name type="common">Iberian ribbed newt</name>
    <dbReference type="NCBI Taxonomy" id="8319"/>
    <lineage>
        <taxon>Eukaryota</taxon>
        <taxon>Metazoa</taxon>
        <taxon>Chordata</taxon>
        <taxon>Craniata</taxon>
        <taxon>Vertebrata</taxon>
        <taxon>Euteleostomi</taxon>
        <taxon>Amphibia</taxon>
        <taxon>Batrachia</taxon>
        <taxon>Caudata</taxon>
        <taxon>Salamandroidea</taxon>
        <taxon>Salamandridae</taxon>
        <taxon>Pleurodelinae</taxon>
        <taxon>Pleurodeles</taxon>
    </lineage>
</organism>
<comment type="caution">
    <text evidence="2">The sequence shown here is derived from an EMBL/GenBank/DDBJ whole genome shotgun (WGS) entry which is preliminary data.</text>
</comment>
<evidence type="ECO:0000313" key="3">
    <source>
        <dbReference type="Proteomes" id="UP001066276"/>
    </source>
</evidence>
<evidence type="ECO:0000256" key="1">
    <source>
        <dbReference type="SAM" id="MobiDB-lite"/>
    </source>
</evidence>
<feature type="region of interest" description="Disordered" evidence="1">
    <location>
        <begin position="50"/>
        <end position="125"/>
    </location>
</feature>
<feature type="compositionally biased region" description="Basic residues" evidence="1">
    <location>
        <begin position="116"/>
        <end position="125"/>
    </location>
</feature>
<evidence type="ECO:0000313" key="2">
    <source>
        <dbReference type="EMBL" id="KAJ1181979.1"/>
    </source>
</evidence>
<dbReference type="EMBL" id="JANPWB010000006">
    <property type="protein sequence ID" value="KAJ1181979.1"/>
    <property type="molecule type" value="Genomic_DNA"/>
</dbReference>
<keyword evidence="3" id="KW-1185">Reference proteome</keyword>